<dbReference type="Proteomes" id="UP000472268">
    <property type="component" value="Unplaced"/>
</dbReference>
<evidence type="ECO:0000256" key="8">
    <source>
        <dbReference type="ARBA" id="ARBA00022729"/>
    </source>
</evidence>
<dbReference type="Gene3D" id="2.60.40.420">
    <property type="entry name" value="Cupredoxins - blue copper proteins"/>
    <property type="match status" value="6"/>
</dbReference>
<evidence type="ECO:0000256" key="19">
    <source>
        <dbReference type="SAM" id="MobiDB-lite"/>
    </source>
</evidence>
<feature type="domain" description="F5/8 type C" evidence="21">
    <location>
        <begin position="2194"/>
        <end position="2346"/>
    </location>
</feature>
<dbReference type="FunFam" id="2.60.40.420:FF:000035">
    <property type="entry name" value="Coagulation factor VIII (Predicted)"/>
    <property type="match status" value="1"/>
</dbReference>
<keyword evidence="10" id="KW-0106">Calcium</keyword>
<dbReference type="SUPFAM" id="SSF49785">
    <property type="entry name" value="Galactose-binding domain-like"/>
    <property type="match status" value="2"/>
</dbReference>
<dbReference type="InterPro" id="IPR008979">
    <property type="entry name" value="Galactose-bd-like_sf"/>
</dbReference>
<evidence type="ECO:0000313" key="22">
    <source>
        <dbReference type="Ensembl" id="ENSSSUP00005019740.1"/>
    </source>
</evidence>
<feature type="disulfide bond" evidence="18">
    <location>
        <begin position="1919"/>
        <end position="1923"/>
    </location>
</feature>
<evidence type="ECO:0000256" key="9">
    <source>
        <dbReference type="ARBA" id="ARBA00022737"/>
    </source>
</evidence>
<organism evidence="22 23">
    <name type="scientific">Suricata suricatta</name>
    <name type="common">Meerkat</name>
    <dbReference type="NCBI Taxonomy" id="37032"/>
    <lineage>
        <taxon>Eukaryota</taxon>
        <taxon>Metazoa</taxon>
        <taxon>Chordata</taxon>
        <taxon>Craniata</taxon>
        <taxon>Vertebrata</taxon>
        <taxon>Euteleostomi</taxon>
        <taxon>Mammalia</taxon>
        <taxon>Eutheria</taxon>
        <taxon>Laurasiatheria</taxon>
        <taxon>Carnivora</taxon>
        <taxon>Feliformia</taxon>
        <taxon>Herpestidae</taxon>
        <taxon>Suricata</taxon>
    </lineage>
</organism>
<dbReference type="InterPro" id="IPR000421">
    <property type="entry name" value="FA58C"/>
</dbReference>
<evidence type="ECO:0000256" key="1">
    <source>
        <dbReference type="ARBA" id="ARBA00004239"/>
    </source>
</evidence>
<dbReference type="GO" id="GO:0038023">
    <property type="term" value="F:signaling receptor activity"/>
    <property type="evidence" value="ECO:0007669"/>
    <property type="project" value="TreeGrafter"/>
</dbReference>
<proteinExistence type="inferred from homology"/>
<dbReference type="GO" id="GO:0007596">
    <property type="term" value="P:blood coagulation"/>
    <property type="evidence" value="ECO:0007669"/>
    <property type="project" value="UniProtKB-KW"/>
</dbReference>
<dbReference type="GO" id="GO:0005576">
    <property type="term" value="C:extracellular region"/>
    <property type="evidence" value="ECO:0007669"/>
    <property type="project" value="UniProtKB-SubCell"/>
</dbReference>
<dbReference type="Pfam" id="PF00754">
    <property type="entry name" value="F5_F8_type_C"/>
    <property type="match status" value="2"/>
</dbReference>
<dbReference type="Ensembl" id="ENSSSUT00005022584.1">
    <property type="protein sequence ID" value="ENSSSUP00005019740.1"/>
    <property type="gene ID" value="ENSSSUG00005012790.1"/>
</dbReference>
<dbReference type="PIRSF" id="PIRSF000354">
    <property type="entry name" value="Factors_V_VIII"/>
    <property type="match status" value="1"/>
</dbReference>
<dbReference type="GO" id="GO:0005886">
    <property type="term" value="C:plasma membrane"/>
    <property type="evidence" value="ECO:0007669"/>
    <property type="project" value="TreeGrafter"/>
</dbReference>
<feature type="disulfide bond" evidence="18">
    <location>
        <begin position="173"/>
        <end position="199"/>
    </location>
</feature>
<dbReference type="Pfam" id="PF00394">
    <property type="entry name" value="Cu-oxidase"/>
    <property type="match status" value="1"/>
</dbReference>
<evidence type="ECO:0000256" key="12">
    <source>
        <dbReference type="ARBA" id="ARBA00023157"/>
    </source>
</evidence>
<feature type="disulfide bond" evidence="18">
    <location>
        <begin position="1852"/>
        <end position="1878"/>
    </location>
</feature>
<dbReference type="InterPro" id="IPR011706">
    <property type="entry name" value="Cu-oxidase_C"/>
</dbReference>
<dbReference type="CTD" id="2157"/>
<evidence type="ECO:0000256" key="7">
    <source>
        <dbReference type="ARBA" id="ARBA00022723"/>
    </source>
</evidence>
<evidence type="ECO:0000259" key="21">
    <source>
        <dbReference type="PROSITE" id="PS50022"/>
    </source>
</evidence>
<evidence type="ECO:0000256" key="2">
    <source>
        <dbReference type="ARBA" id="ARBA00010609"/>
    </source>
</evidence>
<dbReference type="InterPro" id="IPR011707">
    <property type="entry name" value="Cu-oxidase-like_N"/>
</dbReference>
<evidence type="ECO:0000256" key="20">
    <source>
        <dbReference type="SAM" id="SignalP"/>
    </source>
</evidence>
<dbReference type="GO" id="GO:0016491">
    <property type="term" value="F:oxidoreductase activity"/>
    <property type="evidence" value="ECO:0007669"/>
    <property type="project" value="InterPro"/>
</dbReference>
<evidence type="ECO:0000256" key="15">
    <source>
        <dbReference type="ARBA" id="ARBA00063990"/>
    </source>
</evidence>
<keyword evidence="6" id="KW-0356">Hemostasis</keyword>
<name>A0A673UEN6_SURSU</name>
<dbReference type="InterPro" id="IPR001117">
    <property type="entry name" value="Cu-oxidase_2nd"/>
</dbReference>
<dbReference type="OrthoDB" id="2121828at2759"/>
<feature type="signal peptide" evidence="20">
    <location>
        <begin position="1"/>
        <end position="19"/>
    </location>
</feature>
<dbReference type="InterPro" id="IPR008972">
    <property type="entry name" value="Cupredoxin"/>
</dbReference>
<dbReference type="RefSeq" id="XP_029785373.1">
    <property type="nucleotide sequence ID" value="XM_029929513.1"/>
</dbReference>
<feature type="domain" description="F5/8 type C" evidence="21">
    <location>
        <begin position="2041"/>
        <end position="2189"/>
    </location>
</feature>
<dbReference type="Gene3D" id="2.60.120.260">
    <property type="entry name" value="Galactose-binding domain-like"/>
    <property type="match status" value="2"/>
</dbReference>
<reference evidence="22" key="2">
    <citation type="submission" date="2025-09" db="UniProtKB">
        <authorList>
            <consortium name="Ensembl"/>
        </authorList>
    </citation>
    <scope>IDENTIFICATION</scope>
</reference>
<dbReference type="GO" id="GO:0005507">
    <property type="term" value="F:copper ion binding"/>
    <property type="evidence" value="ECO:0007669"/>
    <property type="project" value="InterPro"/>
</dbReference>
<keyword evidence="5" id="KW-0765">Sulfation</keyword>
<dbReference type="InterPro" id="IPR033138">
    <property type="entry name" value="Cu_oxidase_CS"/>
</dbReference>
<keyword evidence="13" id="KW-0325">Glycoprotein</keyword>
<dbReference type="FunFam" id="2.60.40.420:FF:000047">
    <property type="entry name" value="Coagulation factor VIII"/>
    <property type="match status" value="1"/>
</dbReference>
<keyword evidence="23" id="KW-1185">Reference proteome</keyword>
<keyword evidence="11" id="KW-0094">Blood coagulation</keyword>
<evidence type="ECO:0000256" key="11">
    <source>
        <dbReference type="ARBA" id="ARBA00023084"/>
    </source>
</evidence>
<dbReference type="FunFam" id="2.60.40.420:FF:000032">
    <property type="entry name" value="Coagulation factor VIII (Predicted)"/>
    <property type="match status" value="1"/>
</dbReference>
<dbReference type="SUPFAM" id="SSF49503">
    <property type="entry name" value="Cupredoxins"/>
    <property type="match status" value="6"/>
</dbReference>
<evidence type="ECO:0000256" key="18">
    <source>
        <dbReference type="PIRSR" id="PIRSR000354-1"/>
    </source>
</evidence>
<evidence type="ECO:0000256" key="3">
    <source>
        <dbReference type="ARBA" id="ARBA00022486"/>
    </source>
</evidence>
<dbReference type="SMART" id="SM00231">
    <property type="entry name" value="FA58C"/>
    <property type="match status" value="2"/>
</dbReference>
<dbReference type="FunFam" id="2.60.40.420:FF:000051">
    <property type="entry name" value="Coagulation factor VIII"/>
    <property type="match status" value="1"/>
</dbReference>
<accession>A0A673UEN6</accession>
<dbReference type="GO" id="GO:0031091">
    <property type="term" value="C:platelet alpha granule"/>
    <property type="evidence" value="ECO:0007669"/>
    <property type="project" value="UniProtKB-ARBA"/>
</dbReference>
<feature type="chain" id="PRO_5025454636" description="Coagulation factor VIII" evidence="20">
    <location>
        <begin position="20"/>
        <end position="2352"/>
    </location>
</feature>
<comment type="subunit">
    <text evidence="15">Interacts with vWF. vWF binding is essential for the stabilization of F8 in circulation.</text>
</comment>
<feature type="disulfide bond" evidence="18">
    <location>
        <begin position="2041"/>
        <end position="2189"/>
    </location>
</feature>
<keyword evidence="3" id="KW-0011">Acute phase</keyword>
<dbReference type="GeneID" id="115283276"/>
<evidence type="ECO:0000256" key="13">
    <source>
        <dbReference type="ARBA" id="ARBA00023180"/>
    </source>
</evidence>
<feature type="disulfide bond" evidence="18">
    <location>
        <begin position="649"/>
        <end position="730"/>
    </location>
</feature>
<dbReference type="PROSITE" id="PS00079">
    <property type="entry name" value="MULTICOPPER_OXIDASE1"/>
    <property type="match status" value="2"/>
</dbReference>
<dbReference type="CDD" id="cd04227">
    <property type="entry name" value="CuRO_3_FVIII_like"/>
    <property type="match status" value="1"/>
</dbReference>
<dbReference type="PROSITE" id="PS50022">
    <property type="entry name" value="FA58C_3"/>
    <property type="match status" value="2"/>
</dbReference>
<dbReference type="InterPro" id="IPR024715">
    <property type="entry name" value="Factor_5/8-like"/>
</dbReference>
<evidence type="ECO:0000313" key="23">
    <source>
        <dbReference type="Proteomes" id="UP000472268"/>
    </source>
</evidence>
<keyword evidence="12 18" id="KW-1015">Disulfide bond</keyword>
<dbReference type="Pfam" id="PF07732">
    <property type="entry name" value="Cu-oxidase_3"/>
    <property type="match status" value="2"/>
</dbReference>
<sequence>MEIELCTCFFLCLLPFSFSATRKYHLGAVELSWDYMQSELLSEPPVDTRFSPGGPRPLPSSTSVMYRKTVFVEFTDRLFNIAKPRPPWLGLLGPTIRAEVFDTVVIILKNMASHPVSLHAVGVSYWKASEGAEYEDQTSQKEKEDDKVFPGESHTYVWQVLKENGPMASDPPCLTYSYFSHVDLVKDLNSGLVGALLVCKQGSLAEGRTQTLHEFVLLFAVFDERKSWHSETNESSAQAPAPASVQAAPEVHTVNGYANRSLPGLTGCHKKSVYWHVIGMGTTPEVHSIFLEGHTFLVRNHRQASLEISPITFLTAQTFLMDLGQFLLSCHISSHQHEGMEAYVRVDSCPEEPQRRLKTKEEEDYDDGLYDADMDMVRFDDDSPSPFIQIRSVAKKHPKTWLHYIAADEEDWDYAPSAPASSETSYKHLYLNSGPQQIGRKYKKVRFMAYTDETFKTRKAVQYESGILGPLLYGEVGDTLLIIFKNQASRPYNIYPHGITGVSPLHSGRLPKGVKHLKDMPILPGEIFKYKWTVTVEDGPTKSDPRCLTRYYSSSVNPERDLASGLIGPLLICYKESVDQRGNQMMSDKRNVILFSVFDENRSWYLAENMKRFLPNADAVPPHDPEFQVSNVMHSINGYVFDNLQLSVCLHEVAYWYILSVGAQTDFLSVFFSGYTFKHKMVYEDTLTLFPFSGETVFMSMENPGLWVLGCHNSDFRNRGMTALLKVSNCNGDTDDYYQDIYEDIPASLLHRNNVIEPRSFSQNSRHPSTRQKQFKATTTPENDIEKIDPPQPGERTQLLKVQSVSSSDLLMLLGQNPTPHGLLLSDLQEVTHEANDHLLGAIESDKGPSELADLRAELHHRGDGVSTPKPELKLRLNEDLVTTVTAELKNLDLKISSSSDNLMASPTIPSGKLAAGTEKTGSLGPPNMSVQFNSHLGTIVFGKNSSHSIQSGIPLGLSEEDHDSKLLEAALVNSQESSLGENVLPVESNGLFKEDRVRGPASLIKDNALFKVNISLIKTNKAPINLTTNSEAHVDVPTLLTENSTSIWQDTVLQDNAEFQEVTSLIHNETFMDRNITALGLNHVSNKTTASKNVEGVLQNKEGPMPLGAENPDRSFFKKLFAPDSAKWIKRAHGENSLSSGQRPGPMQLTSLGSENSVKDQNFLSEKKVVVGKDEFTKDTELKEMSFPNSKSVFFPNLANVQENDTYNQEEKSQEEIERKEKLTQENVVLPQGYTVTDTKNSLKNLFLLSMKQNVEGLDEGSYTPIRQDTRSLHDSAHRAGIHMVHFSEIREEENLGNQTKGMAERFSSTLQMSPNQSQHNILTQRGKRALKQSRLSLEGTKFARGVILNDISTKSSKNMNYVTHGALTQIEDNQKDKGTATQSVLSDCSMGNQGTIQINESSLPIAEESAFPSTSHTDPTKIPSQDKSSYLLVSAYSHAFGERSSGVQKHSHFTQGAKRKNLSVAFLTSEMTGGERKFSSLGKSATNQLMYKKRENALLQPVLSEASVQVESLLKAHVHQEDSLPTKTSNDSSGHLDLMGKIFFQKTQGAVKLKKINGPGKVPFLKWTTESFERIPSKLLGPLAWDNNNATQIPGEEWISQKKSQKNIAFKSKDTIVPLGPCENSHSVAAVSEGQGKLQREATGAKQGETGRLCTENPPVSKRHPREIPLTTLQPEEDKTEYDDMFSTEMKREDFDIYGEDENPGLRSFQKRTRHYFIAAVERLWDYGMNTSPHALRNRAPDGDVPQFKKVVFQEFTDGSFTQPLYRGELNEHLGLLGPYIRAEVEDNIMVTFKNQASRPYSFYSSLISYEEDERQGVEPRKKFVSPNETRVYFWKVQHHMAPTKDEFDCKAWAYFSDVDLEKDMHSGLIGPLLICRSNTLSPAHGRQVTVQEFALFFTIFDETKSWYFTENMERNCRAPCQIQKEDPAFKEKYRFHAINGYVMDTLPGLVMAQDQTVRWYILSMGSNENIHSIHFSGQVFTVRKREEYRMAVYNLYPGVFETVEMLPSKVGIWRIECLIGQHLQAGMSSLFLVYSPKCQIPLGMASGRIQDFQITASGQYGQWAPKLARLHYSGSVNAWSTKDPISWIKVDLLTPTIIHSIMTQGARQKLSSLYVSQFIIMYSLDGNKWQSYRGNSTGTLTVFFGNVDSSGIKHNIFNPPIIARYIRLHPTHYSIRSTLRMELMGCDLTSCSMPLGMESKAIPDAQITASSYLKSMLATWSPSQARLHLQGRTNAWRPQANNPKEWLQVDFQKTVKVTGIMTQGAKSLLTSMYVKEFLVSSSQDGHSWTLFLQNGKVKVFQGNQDSSTPVVNSLDPPLLTRYLRIHPQSWARQIALRLEVLGCEAQQGY</sequence>
<keyword evidence="8 20" id="KW-0732">Signal</keyword>
<dbReference type="CDD" id="cd00057">
    <property type="entry name" value="FA58C"/>
    <property type="match status" value="2"/>
</dbReference>
<evidence type="ECO:0000256" key="10">
    <source>
        <dbReference type="ARBA" id="ARBA00022837"/>
    </source>
</evidence>
<reference evidence="22" key="1">
    <citation type="submission" date="2025-08" db="UniProtKB">
        <authorList>
            <consortium name="Ensembl"/>
        </authorList>
    </citation>
    <scope>IDENTIFICATION</scope>
</reference>
<dbReference type="FunFam" id="2.60.40.420:FF:000011">
    <property type="entry name" value="Coagulation factor VIII (Predicted)"/>
    <property type="match status" value="1"/>
</dbReference>
<feature type="disulfide bond" evidence="18">
    <location>
        <begin position="547"/>
        <end position="573"/>
    </location>
</feature>
<evidence type="ECO:0000256" key="4">
    <source>
        <dbReference type="ARBA" id="ARBA00022525"/>
    </source>
</evidence>
<dbReference type="InterPro" id="IPR050633">
    <property type="entry name" value="Neuropilin_MCO_CoagFactor"/>
</dbReference>
<evidence type="ECO:0000256" key="17">
    <source>
        <dbReference type="ARBA" id="ARBA00078860"/>
    </source>
</evidence>
<dbReference type="OMA" id="TWDYAPH"/>
<dbReference type="Pfam" id="PF07731">
    <property type="entry name" value="Cu-oxidase_2"/>
    <property type="match status" value="1"/>
</dbReference>
<comment type="function">
    <text evidence="14">Factor VIII, along with calcium and phospholipid, acts as a cofactor for factor IXa when it converts factor X to the activated form, factor Xa.</text>
</comment>
<evidence type="ECO:0000256" key="16">
    <source>
        <dbReference type="ARBA" id="ARBA00067781"/>
    </source>
</evidence>
<feature type="region of interest" description="Disordered" evidence="19">
    <location>
        <begin position="759"/>
        <end position="795"/>
    </location>
</feature>
<comment type="subcellular location">
    <subcellularLocation>
        <location evidence="1">Secreted</location>
        <location evidence="1">Extracellular space</location>
    </subcellularLocation>
</comment>
<feature type="region of interest" description="Disordered" evidence="19">
    <location>
        <begin position="1629"/>
        <end position="1670"/>
    </location>
</feature>
<keyword evidence="7" id="KW-0479">Metal-binding</keyword>
<comment type="similarity">
    <text evidence="2">Belongs to the multicopper oxidase family.</text>
</comment>
<evidence type="ECO:0000256" key="5">
    <source>
        <dbReference type="ARBA" id="ARBA00022641"/>
    </source>
</evidence>
<evidence type="ECO:0000256" key="14">
    <source>
        <dbReference type="ARBA" id="ARBA00059694"/>
    </source>
</evidence>
<protein>
    <recommendedName>
        <fullName evidence="16">Coagulation factor VIII</fullName>
    </recommendedName>
    <alternativeName>
        <fullName evidence="17">Procoagulant component</fullName>
    </alternativeName>
</protein>
<keyword evidence="9" id="KW-0677">Repeat</keyword>
<dbReference type="PROSITE" id="PS01286">
    <property type="entry name" value="FA58C_2"/>
    <property type="match status" value="2"/>
</dbReference>
<dbReference type="PROSITE" id="PS01285">
    <property type="entry name" value="FA58C_1"/>
    <property type="match status" value="2"/>
</dbReference>
<dbReference type="PANTHER" id="PTHR46806:SF7">
    <property type="entry name" value="COAGULATION FACTOR VIII"/>
    <property type="match status" value="1"/>
</dbReference>
<dbReference type="GO" id="GO:0006953">
    <property type="term" value="P:acute-phase response"/>
    <property type="evidence" value="ECO:0007669"/>
    <property type="project" value="UniProtKB-KW"/>
</dbReference>
<evidence type="ECO:0000256" key="6">
    <source>
        <dbReference type="ARBA" id="ARBA00022696"/>
    </source>
</evidence>
<dbReference type="PANTHER" id="PTHR46806">
    <property type="entry name" value="F5/8 TYPE C DOMAIN-CONTAINING PROTEIN"/>
    <property type="match status" value="1"/>
</dbReference>
<feature type="disulfide bond" evidence="18">
    <location>
        <begin position="268"/>
        <end position="349"/>
    </location>
</feature>
<gene>
    <name evidence="22" type="primary">F8</name>
</gene>
<keyword evidence="4" id="KW-0964">Secreted</keyword>
<dbReference type="FunFam" id="2.60.120.260:FF:000002">
    <property type="entry name" value="Coagulation factor VIII"/>
    <property type="match status" value="2"/>
</dbReference>
<dbReference type="FunFam" id="2.60.40.420:FF:000026">
    <property type="entry name" value="Coagulation factor VIII (Predicted)"/>
    <property type="match status" value="1"/>
</dbReference>